<dbReference type="SUPFAM" id="SSF47928">
    <property type="entry name" value="N-terminal domain of the delta subunit of the F1F0-ATP synthase"/>
    <property type="match status" value="1"/>
</dbReference>
<dbReference type="PRINTS" id="PR00125">
    <property type="entry name" value="ATPASEDELTA"/>
</dbReference>
<dbReference type="GO" id="GO:0046933">
    <property type="term" value="F:proton-transporting ATP synthase activity, rotational mechanism"/>
    <property type="evidence" value="ECO:0007669"/>
    <property type="project" value="UniProtKB-UniRule"/>
</dbReference>
<keyword evidence="7 8" id="KW-0066">ATP synthesis</keyword>
<dbReference type="GO" id="GO:0045259">
    <property type="term" value="C:proton-transporting ATP synthase complex"/>
    <property type="evidence" value="ECO:0007669"/>
    <property type="project" value="UniProtKB-KW"/>
</dbReference>
<dbReference type="OrthoDB" id="9796185at2"/>
<evidence type="ECO:0000256" key="3">
    <source>
        <dbReference type="ARBA" id="ARBA00022781"/>
    </source>
</evidence>
<dbReference type="InterPro" id="IPR026015">
    <property type="entry name" value="ATP_synth_OSCP/delta_N_sf"/>
</dbReference>
<evidence type="ECO:0000313" key="10">
    <source>
        <dbReference type="Proteomes" id="UP000295122"/>
    </source>
</evidence>
<keyword evidence="6 8" id="KW-0139">CF(1)</keyword>
<dbReference type="Pfam" id="PF00213">
    <property type="entry name" value="OSCP"/>
    <property type="match status" value="1"/>
</dbReference>
<proteinExistence type="inferred from homology"/>
<comment type="function">
    <text evidence="8">This protein is part of the stalk that links CF(0) to CF(1). It either transmits conformational changes from CF(0) to CF(1) or is implicated in proton conduction.</text>
</comment>
<accession>A0A4R7C4Q0</accession>
<protein>
    <recommendedName>
        <fullName evidence="8">ATP synthase subunit delta</fullName>
    </recommendedName>
    <alternativeName>
        <fullName evidence="8">ATP synthase F(1) sector subunit delta</fullName>
    </alternativeName>
    <alternativeName>
        <fullName evidence="8">F-type ATPase subunit delta</fullName>
        <shortName evidence="8">F-ATPase subunit delta</shortName>
    </alternativeName>
</protein>
<organism evidence="9 10">
    <name type="scientific">Enterovirga rhinocerotis</name>
    <dbReference type="NCBI Taxonomy" id="1339210"/>
    <lineage>
        <taxon>Bacteria</taxon>
        <taxon>Pseudomonadati</taxon>
        <taxon>Pseudomonadota</taxon>
        <taxon>Alphaproteobacteria</taxon>
        <taxon>Hyphomicrobiales</taxon>
        <taxon>Methylobacteriaceae</taxon>
        <taxon>Enterovirga</taxon>
    </lineage>
</organism>
<dbReference type="NCBIfam" id="TIGR01145">
    <property type="entry name" value="ATP_synt_delta"/>
    <property type="match status" value="1"/>
</dbReference>
<dbReference type="EMBL" id="SNZR01000011">
    <property type="protein sequence ID" value="TDR93141.1"/>
    <property type="molecule type" value="Genomic_DNA"/>
</dbReference>
<evidence type="ECO:0000313" key="9">
    <source>
        <dbReference type="EMBL" id="TDR93141.1"/>
    </source>
</evidence>
<keyword evidence="8" id="KW-1003">Cell membrane</keyword>
<evidence type="ECO:0000256" key="4">
    <source>
        <dbReference type="ARBA" id="ARBA00023065"/>
    </source>
</evidence>
<evidence type="ECO:0000256" key="7">
    <source>
        <dbReference type="ARBA" id="ARBA00023310"/>
    </source>
</evidence>
<evidence type="ECO:0000256" key="2">
    <source>
        <dbReference type="ARBA" id="ARBA00022448"/>
    </source>
</evidence>
<evidence type="ECO:0000256" key="8">
    <source>
        <dbReference type="HAMAP-Rule" id="MF_01416"/>
    </source>
</evidence>
<dbReference type="HAMAP" id="MF_01416">
    <property type="entry name" value="ATP_synth_delta_bact"/>
    <property type="match status" value="1"/>
</dbReference>
<keyword evidence="4 8" id="KW-0406">Ion transport</keyword>
<dbReference type="PROSITE" id="PS00389">
    <property type="entry name" value="ATPASE_DELTA"/>
    <property type="match status" value="1"/>
</dbReference>
<sequence length="208" mass="22149">MRPAFLQGALATGDDERQVAETKASDNPGVSGVAGRYASALFELAREERAIDTVGRDLDRFSALIDGSDDLQRLIKSPVFSADEQEKAIGSILDKAGIGGIAGSLIRLVAQKRRLFVLPGIMRDFRALVAHSKGIVPAEVRLAEAPSSKVLDDIKAAVREMAGSDVDLNVKIDPSLIGGLVVKVGSRMVDASLKTKLNAIRVAMKEAR</sequence>
<comment type="caution">
    <text evidence="9">The sequence shown here is derived from an EMBL/GenBank/DDBJ whole genome shotgun (WGS) entry which is preliminary data.</text>
</comment>
<evidence type="ECO:0000256" key="1">
    <source>
        <dbReference type="ARBA" id="ARBA00004370"/>
    </source>
</evidence>
<dbReference type="PANTHER" id="PTHR11910">
    <property type="entry name" value="ATP SYNTHASE DELTA CHAIN"/>
    <property type="match status" value="1"/>
</dbReference>
<name>A0A4R7C4Q0_9HYPH</name>
<reference evidence="9 10" key="1">
    <citation type="submission" date="2019-03" db="EMBL/GenBank/DDBJ databases">
        <title>Genomic Encyclopedia of Type Strains, Phase IV (KMG-IV): sequencing the most valuable type-strain genomes for metagenomic binning, comparative biology and taxonomic classification.</title>
        <authorList>
            <person name="Goeker M."/>
        </authorList>
    </citation>
    <scope>NUCLEOTIDE SEQUENCE [LARGE SCALE GENOMIC DNA]</scope>
    <source>
        <strain evidence="9 10">DSM 25903</strain>
    </source>
</reference>
<keyword evidence="3 8" id="KW-0375">Hydrogen ion transport</keyword>
<dbReference type="NCBIfam" id="NF004406">
    <property type="entry name" value="PRK05758.3-2"/>
    <property type="match status" value="1"/>
</dbReference>
<gene>
    <name evidence="8" type="primary">atpH</name>
    <name evidence="9" type="ORF">EV668_0395</name>
</gene>
<dbReference type="InterPro" id="IPR000711">
    <property type="entry name" value="ATPase_OSCP/dsu"/>
</dbReference>
<keyword evidence="5 8" id="KW-0472">Membrane</keyword>
<evidence type="ECO:0000256" key="5">
    <source>
        <dbReference type="ARBA" id="ARBA00023136"/>
    </source>
</evidence>
<comment type="subcellular location">
    <subcellularLocation>
        <location evidence="8">Cell membrane</location>
        <topology evidence="8">Peripheral membrane protein</topology>
    </subcellularLocation>
    <subcellularLocation>
        <location evidence="1">Membrane</location>
    </subcellularLocation>
</comment>
<dbReference type="Gene3D" id="1.10.520.20">
    <property type="entry name" value="N-terminal domain of the delta subunit of the F1F0-ATP synthase"/>
    <property type="match status" value="1"/>
</dbReference>
<keyword evidence="2 8" id="KW-0813">Transport</keyword>
<dbReference type="GO" id="GO:0005886">
    <property type="term" value="C:plasma membrane"/>
    <property type="evidence" value="ECO:0007669"/>
    <property type="project" value="UniProtKB-SubCell"/>
</dbReference>
<dbReference type="AlphaFoldDB" id="A0A4R7C4Q0"/>
<comment type="function">
    <text evidence="8">F(1)F(0) ATP synthase produces ATP from ADP in the presence of a proton or sodium gradient. F-type ATPases consist of two structural domains, F(1) containing the extramembraneous catalytic core and F(0) containing the membrane proton channel, linked together by a central stalk and a peripheral stalk. During catalysis, ATP synthesis in the catalytic domain of F(1) is coupled via a rotary mechanism of the central stalk subunits to proton translocation.</text>
</comment>
<dbReference type="Proteomes" id="UP000295122">
    <property type="component" value="Unassembled WGS sequence"/>
</dbReference>
<dbReference type="InterPro" id="IPR020781">
    <property type="entry name" value="ATPase_OSCP/d_CS"/>
</dbReference>
<evidence type="ECO:0000256" key="6">
    <source>
        <dbReference type="ARBA" id="ARBA00023196"/>
    </source>
</evidence>
<keyword evidence="10" id="KW-1185">Reference proteome</keyword>
<comment type="similarity">
    <text evidence="8">Belongs to the ATPase delta chain family.</text>
</comment>